<reference evidence="1 2" key="1">
    <citation type="submission" date="2024-06" db="EMBL/GenBank/DDBJ databases">
        <title>Genomic Encyclopedia of Type Strains, Phase IV (KMG-IV): sequencing the most valuable type-strain genomes for metagenomic binning, comparative biology and taxonomic classification.</title>
        <authorList>
            <person name="Goeker M."/>
        </authorList>
    </citation>
    <scope>NUCLEOTIDE SEQUENCE [LARGE SCALE GENOMIC DNA]</scope>
    <source>
        <strain evidence="1 2">DSM 21331</strain>
    </source>
</reference>
<proteinExistence type="predicted"/>
<keyword evidence="2" id="KW-1185">Reference proteome</keyword>
<dbReference type="EMBL" id="JBEPMM010000004">
    <property type="protein sequence ID" value="MET3692336.1"/>
    <property type="molecule type" value="Genomic_DNA"/>
</dbReference>
<protein>
    <submittedName>
        <fullName evidence="1">Uncharacterized protein</fullName>
    </submittedName>
</protein>
<sequence length="142" mass="15764">MIPTWPADLPQRVLADSFSETLADGRLRTSTETGMGKSRLRFSSAPKPLAVAFKVDPDQKARLERFWIEEIARGALPFLIQDQTKDGLAMLTDDGLQLLDDAGQPLLISAWWLVMIGEGPPVFTTRNRGMTYTAAFPLMVMP</sequence>
<name>A0ABV2L3D2_9HYPH</name>
<evidence type="ECO:0000313" key="2">
    <source>
        <dbReference type="Proteomes" id="UP001549145"/>
    </source>
</evidence>
<accession>A0ABV2L3D2</accession>
<gene>
    <name evidence="1" type="ORF">ABID43_001872</name>
</gene>
<organism evidence="1 2">
    <name type="scientific">Methylobacterium goesingense</name>
    <dbReference type="NCBI Taxonomy" id="243690"/>
    <lineage>
        <taxon>Bacteria</taxon>
        <taxon>Pseudomonadati</taxon>
        <taxon>Pseudomonadota</taxon>
        <taxon>Alphaproteobacteria</taxon>
        <taxon>Hyphomicrobiales</taxon>
        <taxon>Methylobacteriaceae</taxon>
        <taxon>Methylobacterium</taxon>
    </lineage>
</organism>
<dbReference type="RefSeq" id="WP_238278503.1">
    <property type="nucleotide sequence ID" value="NZ_BPQL01000037.1"/>
</dbReference>
<comment type="caution">
    <text evidence="1">The sequence shown here is derived from an EMBL/GenBank/DDBJ whole genome shotgun (WGS) entry which is preliminary data.</text>
</comment>
<dbReference type="Proteomes" id="UP001549145">
    <property type="component" value="Unassembled WGS sequence"/>
</dbReference>
<evidence type="ECO:0000313" key="1">
    <source>
        <dbReference type="EMBL" id="MET3692336.1"/>
    </source>
</evidence>